<dbReference type="AlphaFoldDB" id="A0A0F9TF68"/>
<protein>
    <submittedName>
        <fullName evidence="1">Uncharacterized protein</fullName>
    </submittedName>
</protein>
<name>A0A0F9TF68_9ZZZZ</name>
<organism evidence="1">
    <name type="scientific">marine sediment metagenome</name>
    <dbReference type="NCBI Taxonomy" id="412755"/>
    <lineage>
        <taxon>unclassified sequences</taxon>
        <taxon>metagenomes</taxon>
        <taxon>ecological metagenomes</taxon>
    </lineage>
</organism>
<gene>
    <name evidence="1" type="ORF">LCGC14_0400730</name>
</gene>
<comment type="caution">
    <text evidence="1">The sequence shown here is derived from an EMBL/GenBank/DDBJ whole genome shotgun (WGS) entry which is preliminary data.</text>
</comment>
<evidence type="ECO:0000313" key="1">
    <source>
        <dbReference type="EMBL" id="KKN73497.1"/>
    </source>
</evidence>
<proteinExistence type="predicted"/>
<accession>A0A0F9TF68</accession>
<sequence length="106" mass="12056">MTKKQKEENQSGEQLDLIDVAPENAKAIIRAARLYKELQATRITALNKEITQKAEVLQLVKAAKLQPLEGGKIKFEYDNVVVSITPRDELVKVSTRQTQRNKQRPN</sequence>
<dbReference type="EMBL" id="LAZR01000343">
    <property type="protein sequence ID" value="KKN73497.1"/>
    <property type="molecule type" value="Genomic_DNA"/>
</dbReference>
<reference evidence="1" key="1">
    <citation type="journal article" date="2015" name="Nature">
        <title>Complex archaea that bridge the gap between prokaryotes and eukaryotes.</title>
        <authorList>
            <person name="Spang A."/>
            <person name="Saw J.H."/>
            <person name="Jorgensen S.L."/>
            <person name="Zaremba-Niedzwiedzka K."/>
            <person name="Martijn J."/>
            <person name="Lind A.E."/>
            <person name="van Eijk R."/>
            <person name="Schleper C."/>
            <person name="Guy L."/>
            <person name="Ettema T.J."/>
        </authorList>
    </citation>
    <scope>NUCLEOTIDE SEQUENCE</scope>
</reference>